<dbReference type="InterPro" id="IPR005122">
    <property type="entry name" value="Uracil-DNA_glycosylase-like"/>
</dbReference>
<proteinExistence type="predicted"/>
<evidence type="ECO:0000259" key="1">
    <source>
        <dbReference type="SMART" id="SM00986"/>
    </source>
</evidence>
<organism evidence="2 3">
    <name type="scientific">Anaerofilum hominis</name>
    <dbReference type="NCBI Taxonomy" id="2763016"/>
    <lineage>
        <taxon>Bacteria</taxon>
        <taxon>Bacillati</taxon>
        <taxon>Bacillota</taxon>
        <taxon>Clostridia</taxon>
        <taxon>Eubacteriales</taxon>
        <taxon>Oscillospiraceae</taxon>
        <taxon>Anaerofilum</taxon>
    </lineage>
</organism>
<accession>A0A923L1B4</accession>
<dbReference type="InterPro" id="IPR026353">
    <property type="entry name" value="Hypoxan-DNA_Glyclase"/>
</dbReference>
<dbReference type="InterPro" id="IPR036895">
    <property type="entry name" value="Uracil-DNA_glycosylase-like_sf"/>
</dbReference>
<dbReference type="Proteomes" id="UP000659630">
    <property type="component" value="Unassembled WGS sequence"/>
</dbReference>
<gene>
    <name evidence="2" type="ORF">H8S23_09325</name>
</gene>
<sequence>MTGGTALPETVFHPLAPLWDANSRVLILGTMPSPASRSAAFYYAHPQNRFWPALCAVLGEQDPKTAQGRREIALRRGVALWDVLAGCEITGASDASIRAARANDLAPILDGAPVAAVFTTGKKAAQLYQRLIEPRTRRPAAVLPSPSPANCAVRFEALVEAYRQILPFLR</sequence>
<dbReference type="EMBL" id="JACONZ010000003">
    <property type="protein sequence ID" value="MBC5581707.1"/>
    <property type="molecule type" value="Genomic_DNA"/>
</dbReference>
<keyword evidence="2" id="KW-0326">Glycosidase</keyword>
<dbReference type="GO" id="GO:0033958">
    <property type="term" value="F:DNA-deoxyinosine glycosylase activity"/>
    <property type="evidence" value="ECO:0007669"/>
    <property type="project" value="UniProtKB-EC"/>
</dbReference>
<dbReference type="NCBIfam" id="TIGR04274">
    <property type="entry name" value="hypoxanDNAglyco"/>
    <property type="match status" value="1"/>
</dbReference>
<dbReference type="AlphaFoldDB" id="A0A923L1B4"/>
<comment type="caution">
    <text evidence="2">The sequence shown here is derived from an EMBL/GenBank/DDBJ whole genome shotgun (WGS) entry which is preliminary data.</text>
</comment>
<dbReference type="EC" id="3.2.2.15" evidence="2"/>
<dbReference type="SMART" id="SM00987">
    <property type="entry name" value="UreE_C"/>
    <property type="match status" value="1"/>
</dbReference>
<evidence type="ECO:0000313" key="2">
    <source>
        <dbReference type="EMBL" id="MBC5581707.1"/>
    </source>
</evidence>
<dbReference type="SUPFAM" id="SSF52141">
    <property type="entry name" value="Uracil-DNA glycosylase-like"/>
    <property type="match status" value="1"/>
</dbReference>
<dbReference type="Gene3D" id="3.40.470.10">
    <property type="entry name" value="Uracil-DNA glycosylase-like domain"/>
    <property type="match status" value="1"/>
</dbReference>
<feature type="domain" description="Uracil-DNA glycosylase-like" evidence="1">
    <location>
        <begin position="16"/>
        <end position="166"/>
    </location>
</feature>
<protein>
    <submittedName>
        <fullName evidence="2">DNA-deoxyinosine glycosylase</fullName>
        <ecNumber evidence="2">3.2.2.15</ecNumber>
    </submittedName>
</protein>
<name>A0A923L1B4_9FIRM</name>
<dbReference type="SMART" id="SM00986">
    <property type="entry name" value="UDG"/>
    <property type="match status" value="1"/>
</dbReference>
<reference evidence="2" key="1">
    <citation type="submission" date="2020-08" db="EMBL/GenBank/DDBJ databases">
        <title>Genome public.</title>
        <authorList>
            <person name="Liu C."/>
            <person name="Sun Q."/>
        </authorList>
    </citation>
    <scope>NUCLEOTIDE SEQUENCE</scope>
    <source>
        <strain evidence="2">BX8</strain>
    </source>
</reference>
<evidence type="ECO:0000313" key="3">
    <source>
        <dbReference type="Proteomes" id="UP000659630"/>
    </source>
</evidence>
<keyword evidence="2" id="KW-0378">Hydrolase</keyword>
<keyword evidence="3" id="KW-1185">Reference proteome</keyword>
<dbReference type="CDD" id="cd10032">
    <property type="entry name" value="UDG-F6_HDG"/>
    <property type="match status" value="1"/>
</dbReference>
<dbReference type="Pfam" id="PF03167">
    <property type="entry name" value="UDG"/>
    <property type="match status" value="1"/>
</dbReference>